<organism evidence="3">
    <name type="scientific">Roseihalotalea indica</name>
    <dbReference type="NCBI Taxonomy" id="2867963"/>
    <lineage>
        <taxon>Bacteria</taxon>
        <taxon>Pseudomonadati</taxon>
        <taxon>Bacteroidota</taxon>
        <taxon>Cytophagia</taxon>
        <taxon>Cytophagales</taxon>
        <taxon>Catalimonadaceae</taxon>
        <taxon>Roseihalotalea</taxon>
    </lineage>
</organism>
<dbReference type="InterPro" id="IPR002925">
    <property type="entry name" value="Dienelactn_hydro"/>
</dbReference>
<protein>
    <submittedName>
        <fullName evidence="3">Dienelactone hydrolase family protein</fullName>
    </submittedName>
</protein>
<evidence type="ECO:0000256" key="1">
    <source>
        <dbReference type="SAM" id="SignalP"/>
    </source>
</evidence>
<dbReference type="EMBL" id="CP120682">
    <property type="protein sequence ID" value="WKN39879.1"/>
    <property type="molecule type" value="Genomic_DNA"/>
</dbReference>
<dbReference type="InterPro" id="IPR051049">
    <property type="entry name" value="Dienelactone_hydrolase-like"/>
</dbReference>
<evidence type="ECO:0000259" key="2">
    <source>
        <dbReference type="Pfam" id="PF01738"/>
    </source>
</evidence>
<reference evidence="3" key="1">
    <citation type="journal article" date="2023" name="Comput. Struct. Biotechnol. J.">
        <title>Discovery of a novel marine Bacteroidetes with a rich repertoire of carbohydrate-active enzymes.</title>
        <authorList>
            <person name="Chen B."/>
            <person name="Liu G."/>
            <person name="Chen Q."/>
            <person name="Wang H."/>
            <person name="Liu L."/>
            <person name="Tang K."/>
        </authorList>
    </citation>
    <scope>NUCLEOTIDE SEQUENCE</scope>
    <source>
        <strain evidence="3">TK19036</strain>
    </source>
</reference>
<dbReference type="PANTHER" id="PTHR46623">
    <property type="entry name" value="CARBOXYMETHYLENEBUTENOLIDASE-RELATED"/>
    <property type="match status" value="1"/>
</dbReference>
<dbReference type="Gene3D" id="3.40.50.1820">
    <property type="entry name" value="alpha/beta hydrolase"/>
    <property type="match status" value="1"/>
</dbReference>
<name>A0AA49JJP2_9BACT</name>
<evidence type="ECO:0000313" key="3">
    <source>
        <dbReference type="EMBL" id="WKN39879.1"/>
    </source>
</evidence>
<gene>
    <name evidence="3" type="ORF">K4G66_14380</name>
</gene>
<dbReference type="Pfam" id="PF01738">
    <property type="entry name" value="DLH"/>
    <property type="match status" value="1"/>
</dbReference>
<keyword evidence="1" id="KW-0732">Signal</keyword>
<keyword evidence="3" id="KW-0378">Hydrolase</keyword>
<dbReference type="PANTHER" id="PTHR46623:SF6">
    <property type="entry name" value="ALPHA_BETA-HYDROLASES SUPERFAMILY PROTEIN"/>
    <property type="match status" value="1"/>
</dbReference>
<dbReference type="SUPFAM" id="SSF53474">
    <property type="entry name" value="alpha/beta-Hydrolases"/>
    <property type="match status" value="1"/>
</dbReference>
<reference evidence="3" key="2">
    <citation type="journal article" date="2024" name="Antonie Van Leeuwenhoek">
        <title>Roseihalotalea indica gen. nov., sp. nov., a halophilic Bacteroidetes from mesopelagic Southwest Indian Ocean with higher carbohydrate metabolic potential.</title>
        <authorList>
            <person name="Chen B."/>
            <person name="Zhang M."/>
            <person name="Lin D."/>
            <person name="Ye J."/>
            <person name="Tang K."/>
        </authorList>
    </citation>
    <scope>NUCLEOTIDE SEQUENCE</scope>
    <source>
        <strain evidence="3">TK19036</strain>
    </source>
</reference>
<feature type="domain" description="Dienelactone hydrolase" evidence="2">
    <location>
        <begin position="89"/>
        <end position="283"/>
    </location>
</feature>
<dbReference type="GO" id="GO:0016787">
    <property type="term" value="F:hydrolase activity"/>
    <property type="evidence" value="ECO:0007669"/>
    <property type="project" value="UniProtKB-KW"/>
</dbReference>
<feature type="chain" id="PRO_5041327959" evidence="1">
    <location>
        <begin position="23"/>
        <end position="284"/>
    </location>
</feature>
<dbReference type="InterPro" id="IPR029058">
    <property type="entry name" value="AB_hydrolase_fold"/>
</dbReference>
<dbReference type="AlphaFoldDB" id="A0AA49JJP2"/>
<sequence length="284" mass="31087">MHSLFKLSIFLLSVFYAPLAMAQEGITMCAPSKPTNTEQFAALASNPDFRAKHDLVAYTHTSAAGEDITFPTPDGQQGSAYYLPAKGNSNKYLFVIHEWWGLNDQIKREAEKLAKDLGQVNVMALDLYDGKVATSQQQAQQYVQSVSTDRAKAIIQGAIQKAGTGAEIATIGWCFGGGWSLQATILAGEQATGCVMYYGMPVQEMSEIKKINTDVLGIFAEYDGHITPEVVEQFEQNMEEAGKEITVHMYEADHAFANPSGSSYDGESAKDAYDKTLAFLKEHL</sequence>
<feature type="signal peptide" evidence="1">
    <location>
        <begin position="1"/>
        <end position="22"/>
    </location>
</feature>
<proteinExistence type="predicted"/>
<accession>A0AA49JJP2</accession>